<dbReference type="PANTHER" id="PTHR42796:SF4">
    <property type="entry name" value="FUMARYLACETOACETATE HYDROLASE DOMAIN-CONTAINING PROTEIN 2A"/>
    <property type="match status" value="1"/>
</dbReference>
<comment type="caution">
    <text evidence="4">The sequence shown here is derived from an EMBL/GenBank/DDBJ whole genome shotgun (WGS) entry which is preliminary data.</text>
</comment>
<protein>
    <submittedName>
        <fullName evidence="4">Fumarylacetoacetate hydrolase family protein</fullName>
    </submittedName>
</protein>
<name>A0ABW6LJ42_9ACTN</name>
<feature type="domain" description="Fumarylacetoacetase-like C-terminal" evidence="3">
    <location>
        <begin position="93"/>
        <end position="309"/>
    </location>
</feature>
<reference evidence="4 5" key="1">
    <citation type="submission" date="2024-10" db="EMBL/GenBank/DDBJ databases">
        <title>The Natural Products Discovery Center: Release of the First 8490 Sequenced Strains for Exploring Actinobacteria Biosynthetic Diversity.</title>
        <authorList>
            <person name="Kalkreuter E."/>
            <person name="Kautsar S.A."/>
            <person name="Yang D."/>
            <person name="Bader C.D."/>
            <person name="Teijaro C.N."/>
            <person name="Fluegel L."/>
            <person name="Davis C.M."/>
            <person name="Simpson J.R."/>
            <person name="Lauterbach L."/>
            <person name="Steele A.D."/>
            <person name="Gui C."/>
            <person name="Meng S."/>
            <person name="Li G."/>
            <person name="Viehrig K."/>
            <person name="Ye F."/>
            <person name="Su P."/>
            <person name="Kiefer A.F."/>
            <person name="Nichols A."/>
            <person name="Cepeda A.J."/>
            <person name="Yan W."/>
            <person name="Fan B."/>
            <person name="Jiang Y."/>
            <person name="Adhikari A."/>
            <person name="Zheng C.-J."/>
            <person name="Schuster L."/>
            <person name="Cowan T.M."/>
            <person name="Smanski M.J."/>
            <person name="Chevrette M.G."/>
            <person name="De Carvalho L.P.S."/>
            <person name="Shen B."/>
        </authorList>
    </citation>
    <scope>NUCLEOTIDE SEQUENCE [LARGE SCALE GENOMIC DNA]</scope>
    <source>
        <strain evidence="4 5">NPDC007066</strain>
    </source>
</reference>
<dbReference type="NCBIfam" id="NF005313">
    <property type="entry name" value="PRK06847.1"/>
    <property type="match status" value="1"/>
</dbReference>
<dbReference type="InterPro" id="IPR036188">
    <property type="entry name" value="FAD/NAD-bd_sf"/>
</dbReference>
<dbReference type="EMBL" id="JBIAFP010000019">
    <property type="protein sequence ID" value="MFE9228450.1"/>
    <property type="molecule type" value="Genomic_DNA"/>
</dbReference>
<organism evidence="4 5">
    <name type="scientific">Streptomyces massasporeus</name>
    <dbReference type="NCBI Taxonomy" id="67324"/>
    <lineage>
        <taxon>Bacteria</taxon>
        <taxon>Bacillati</taxon>
        <taxon>Actinomycetota</taxon>
        <taxon>Actinomycetes</taxon>
        <taxon>Kitasatosporales</taxon>
        <taxon>Streptomycetaceae</taxon>
        <taxon>Streptomyces</taxon>
    </lineage>
</organism>
<dbReference type="PANTHER" id="PTHR42796">
    <property type="entry name" value="FUMARYLACETOACETATE HYDROLASE DOMAIN-CONTAINING PROTEIN 2A-RELATED"/>
    <property type="match status" value="1"/>
</dbReference>
<dbReference type="SUPFAM" id="SSF51905">
    <property type="entry name" value="FAD/NAD(P)-binding domain"/>
    <property type="match status" value="1"/>
</dbReference>
<keyword evidence="4" id="KW-0378">Hydrolase</keyword>
<keyword evidence="5" id="KW-1185">Reference proteome</keyword>
<dbReference type="InterPro" id="IPR051121">
    <property type="entry name" value="FAH"/>
</dbReference>
<accession>A0ABW6LJ42</accession>
<dbReference type="InterPro" id="IPR036663">
    <property type="entry name" value="Fumarylacetoacetase_C_sf"/>
</dbReference>
<dbReference type="PRINTS" id="PR00420">
    <property type="entry name" value="RNGMNOXGNASE"/>
</dbReference>
<evidence type="ECO:0000313" key="4">
    <source>
        <dbReference type="EMBL" id="MFE9228450.1"/>
    </source>
</evidence>
<sequence length="657" mass="70909">MKPAAASASFSGPFALGTFSAPGQASFPGLVSPHGLVLDLRTALGAPALTNRGIFERWGETLPRLHRLAADTSADWRPLEGLRVHAPVEPRQVFQSGANYRQHVIDLEVAHRAPDDPRTVGEARAEVAAVMDRRAAEDLPYVFIGLPSAITGPFDDVELPDHAEQPDWELELAAVIGEPAHRVTVEEAPGHVAGYTIANDLTDRATVFRRDMKAIGTDWLRCKNAPGFTPLGPWIVPTESITDPGDLRLTLKLNGETMQDESTEDMLFGVARLVSYISQSARLLPGDLVLTGSPAGNGLHWGRLLLRRAGIDVDLVEVRPDWNVRGSGITLQGNALRVLRDIGVWDEVRENGFGFDSLGLTAPDGTLLHVGEVLRAGGDDLPATLGMQRPVLQRILADAVRASGATVRLGTTAEILGQDDTSVTARLSAGTEGRYDLVVAADGLHSATRAALGIDAGPEPTGMAIWRVPAPRPDAVERSDLAHGGPCYIAGYTPTGTDTLYAYLVEPSRDRATIPPESYAKEMRRLSEGYGGAWDEIRDSITDSAQVNYTTFDRMLVEGPWHRGRAVLVGDAAHCCPPTMAQGAAMALEDAWVLSELLTSGSAWDEKLLTRYYERRLHRVRMVVDASVRIGQWQLDGVPGDVPGLMTATMTALKERP</sequence>
<keyword evidence="2" id="KW-0479">Metal-binding</keyword>
<evidence type="ECO:0000256" key="2">
    <source>
        <dbReference type="ARBA" id="ARBA00022723"/>
    </source>
</evidence>
<comment type="similarity">
    <text evidence="1">Belongs to the FAH family.</text>
</comment>
<dbReference type="SUPFAM" id="SSF56529">
    <property type="entry name" value="FAH"/>
    <property type="match status" value="1"/>
</dbReference>
<dbReference type="Pfam" id="PF01557">
    <property type="entry name" value="FAA_hydrolase"/>
    <property type="match status" value="1"/>
</dbReference>
<proteinExistence type="inferred from homology"/>
<dbReference type="Gene3D" id="3.90.850.10">
    <property type="entry name" value="Fumarylacetoacetase-like, C-terminal domain"/>
    <property type="match status" value="1"/>
</dbReference>
<gene>
    <name evidence="4" type="ORF">ACFYM3_28255</name>
</gene>
<evidence type="ECO:0000313" key="5">
    <source>
        <dbReference type="Proteomes" id="UP001601288"/>
    </source>
</evidence>
<evidence type="ECO:0000259" key="3">
    <source>
        <dbReference type="Pfam" id="PF01557"/>
    </source>
</evidence>
<dbReference type="InterPro" id="IPR011234">
    <property type="entry name" value="Fumarylacetoacetase-like_C"/>
</dbReference>
<dbReference type="Proteomes" id="UP001601288">
    <property type="component" value="Unassembled WGS sequence"/>
</dbReference>
<dbReference type="Gene3D" id="3.50.50.60">
    <property type="entry name" value="FAD/NAD(P)-binding domain"/>
    <property type="match status" value="2"/>
</dbReference>
<dbReference type="RefSeq" id="WP_358292909.1">
    <property type="nucleotide sequence ID" value="NZ_JBEYGJ010000074.1"/>
</dbReference>
<evidence type="ECO:0000256" key="1">
    <source>
        <dbReference type="ARBA" id="ARBA00010211"/>
    </source>
</evidence>
<dbReference type="GO" id="GO:0016787">
    <property type="term" value="F:hydrolase activity"/>
    <property type="evidence" value="ECO:0007669"/>
    <property type="project" value="UniProtKB-KW"/>
</dbReference>